<sequence length="415" mass="43517">MKKLNLVFLSIILLISCFTSSALAVSPELNTSEDLRVLIQPKDSKDKASLKAKYGVRWDFNEKGFTTNVNPKQYEALKKNKNLEISLVDKIYLENVKAEATRSTTPSDQTPWGMEAIYNDSNLQATSGGDNIRVAVLDTGTYTDHVDLVNNVEQCKDFSQNRSPILNGKCDDKNGHGTHVAGTVLADGGSDGQGVYGVAPDAKLWAYKVLGNSGFGYSDDIANAIKHAADEGNRLGVNVVISMSLGSSSKDSLIASAVTYAVDNGALVVAAAGNDGPNPGTIGYPGGLSDAIAVAALENVQANGNYRVADFSSRGVSGGAGDYSISEGDVELSAPGRAIESTWKDGSYNTISGTSMATPHISGLAAKIWAENPSMSNTQLRAELQARAKANDVNGGLHAASGDDIASGFGFPLVQ</sequence>
<keyword evidence="13" id="KW-1185">Reference proteome</keyword>
<dbReference type="Gene3D" id="3.40.50.200">
    <property type="entry name" value="Peptidase S8/S53 domain"/>
    <property type="match status" value="1"/>
</dbReference>
<comment type="similarity">
    <text evidence="3 9">Belongs to the peptidase S8 family.</text>
</comment>
<feature type="active site" description="Charge relay system" evidence="9">
    <location>
        <position position="355"/>
    </location>
</feature>
<keyword evidence="7 9" id="KW-0720">Serine protease</keyword>
<evidence type="ECO:0000256" key="10">
    <source>
        <dbReference type="SAM" id="SignalP"/>
    </source>
</evidence>
<dbReference type="PANTHER" id="PTHR43806">
    <property type="entry name" value="PEPTIDASE S8"/>
    <property type="match status" value="1"/>
</dbReference>
<dbReference type="SUPFAM" id="SSF52743">
    <property type="entry name" value="Subtilisin-like"/>
    <property type="match status" value="1"/>
</dbReference>
<feature type="chain" id="PRO_5045272311" evidence="10">
    <location>
        <begin position="25"/>
        <end position="415"/>
    </location>
</feature>
<gene>
    <name evidence="12" type="ORF">GCM10008967_38940</name>
</gene>
<dbReference type="InterPro" id="IPR023828">
    <property type="entry name" value="Peptidase_S8_Ser-AS"/>
</dbReference>
<keyword evidence="10" id="KW-0732">Signal</keyword>
<dbReference type="PROSITE" id="PS51892">
    <property type="entry name" value="SUBTILASE"/>
    <property type="match status" value="1"/>
</dbReference>
<feature type="signal peptide" evidence="10">
    <location>
        <begin position="1"/>
        <end position="24"/>
    </location>
</feature>
<evidence type="ECO:0000256" key="4">
    <source>
        <dbReference type="ARBA" id="ARBA00022525"/>
    </source>
</evidence>
<dbReference type="PANTHER" id="PTHR43806:SF11">
    <property type="entry name" value="CEREVISIN-RELATED"/>
    <property type="match status" value="1"/>
</dbReference>
<protein>
    <submittedName>
        <fullName evidence="12">S8 family peptidase</fullName>
    </submittedName>
</protein>
<comment type="cofactor">
    <cofactor evidence="1">
        <name>Ca(2+)</name>
        <dbReference type="ChEBI" id="CHEBI:29108"/>
    </cofactor>
</comment>
<feature type="domain" description="Peptidase S8/S53" evidence="11">
    <location>
        <begin position="129"/>
        <end position="391"/>
    </location>
</feature>
<keyword evidence="5 9" id="KW-0645">Protease</keyword>
<dbReference type="PROSITE" id="PS51257">
    <property type="entry name" value="PROKAR_LIPOPROTEIN"/>
    <property type="match status" value="1"/>
</dbReference>
<proteinExistence type="inferred from homology"/>
<dbReference type="Pfam" id="PF00082">
    <property type="entry name" value="Peptidase_S8"/>
    <property type="match status" value="1"/>
</dbReference>
<keyword evidence="4" id="KW-0964">Secreted</keyword>
<evidence type="ECO:0000256" key="3">
    <source>
        <dbReference type="ARBA" id="ARBA00011073"/>
    </source>
</evidence>
<name>A0ABN0WRC2_9BACI</name>
<dbReference type="InterPro" id="IPR000209">
    <property type="entry name" value="Peptidase_S8/S53_dom"/>
</dbReference>
<dbReference type="PROSITE" id="PS00137">
    <property type="entry name" value="SUBTILASE_HIS"/>
    <property type="match status" value="1"/>
</dbReference>
<dbReference type="PROSITE" id="PS00138">
    <property type="entry name" value="SUBTILASE_SER"/>
    <property type="match status" value="1"/>
</dbReference>
<keyword evidence="8" id="KW-0106">Calcium</keyword>
<dbReference type="PRINTS" id="PR00723">
    <property type="entry name" value="SUBTILISIN"/>
</dbReference>
<comment type="caution">
    <text evidence="12">The sequence shown here is derived from an EMBL/GenBank/DDBJ whole genome shotgun (WGS) entry which is preliminary data.</text>
</comment>
<dbReference type="InterPro" id="IPR036852">
    <property type="entry name" value="Peptidase_S8/S53_dom_sf"/>
</dbReference>
<dbReference type="InterPro" id="IPR050131">
    <property type="entry name" value="Peptidase_S8_subtilisin-like"/>
</dbReference>
<evidence type="ECO:0000256" key="5">
    <source>
        <dbReference type="ARBA" id="ARBA00022670"/>
    </source>
</evidence>
<dbReference type="InterPro" id="IPR022398">
    <property type="entry name" value="Peptidase_S8_His-AS"/>
</dbReference>
<keyword evidence="6 9" id="KW-0378">Hydrolase</keyword>
<evidence type="ECO:0000256" key="7">
    <source>
        <dbReference type="ARBA" id="ARBA00022825"/>
    </source>
</evidence>
<evidence type="ECO:0000313" key="12">
    <source>
        <dbReference type="EMBL" id="GAA0344748.1"/>
    </source>
</evidence>
<organism evidence="12 13">
    <name type="scientific">Bacillus carboniphilus</name>
    <dbReference type="NCBI Taxonomy" id="86663"/>
    <lineage>
        <taxon>Bacteria</taxon>
        <taxon>Bacillati</taxon>
        <taxon>Bacillota</taxon>
        <taxon>Bacilli</taxon>
        <taxon>Bacillales</taxon>
        <taxon>Bacillaceae</taxon>
        <taxon>Bacillus</taxon>
    </lineage>
</organism>
<dbReference type="RefSeq" id="WP_343803005.1">
    <property type="nucleotide sequence ID" value="NZ_BAAADJ010000063.1"/>
</dbReference>
<evidence type="ECO:0000256" key="9">
    <source>
        <dbReference type="PROSITE-ProRule" id="PRU01240"/>
    </source>
</evidence>
<feature type="active site" description="Charge relay system" evidence="9">
    <location>
        <position position="176"/>
    </location>
</feature>
<feature type="active site" description="Charge relay system" evidence="9">
    <location>
        <position position="138"/>
    </location>
</feature>
<evidence type="ECO:0000256" key="2">
    <source>
        <dbReference type="ARBA" id="ARBA00004613"/>
    </source>
</evidence>
<evidence type="ECO:0000256" key="8">
    <source>
        <dbReference type="ARBA" id="ARBA00022837"/>
    </source>
</evidence>
<comment type="subcellular location">
    <subcellularLocation>
        <location evidence="2">Secreted</location>
    </subcellularLocation>
</comment>
<evidence type="ECO:0000256" key="1">
    <source>
        <dbReference type="ARBA" id="ARBA00001913"/>
    </source>
</evidence>
<evidence type="ECO:0000259" key="11">
    <source>
        <dbReference type="Pfam" id="PF00082"/>
    </source>
</evidence>
<evidence type="ECO:0000256" key="6">
    <source>
        <dbReference type="ARBA" id="ARBA00022801"/>
    </source>
</evidence>
<evidence type="ECO:0000313" key="13">
    <source>
        <dbReference type="Proteomes" id="UP001500782"/>
    </source>
</evidence>
<dbReference type="InterPro" id="IPR015500">
    <property type="entry name" value="Peptidase_S8_subtilisin-rel"/>
</dbReference>
<dbReference type="Proteomes" id="UP001500782">
    <property type="component" value="Unassembled WGS sequence"/>
</dbReference>
<reference evidence="12 13" key="1">
    <citation type="journal article" date="2019" name="Int. J. Syst. Evol. Microbiol.">
        <title>The Global Catalogue of Microorganisms (GCM) 10K type strain sequencing project: providing services to taxonomists for standard genome sequencing and annotation.</title>
        <authorList>
            <consortium name="The Broad Institute Genomics Platform"/>
            <consortium name="The Broad Institute Genome Sequencing Center for Infectious Disease"/>
            <person name="Wu L."/>
            <person name="Ma J."/>
        </authorList>
    </citation>
    <scope>NUCLEOTIDE SEQUENCE [LARGE SCALE GENOMIC DNA]</scope>
    <source>
        <strain evidence="12 13">JCM 9731</strain>
    </source>
</reference>
<dbReference type="EMBL" id="BAAADJ010000063">
    <property type="protein sequence ID" value="GAA0344748.1"/>
    <property type="molecule type" value="Genomic_DNA"/>
</dbReference>
<accession>A0ABN0WRC2</accession>